<dbReference type="OrthoDB" id="8264197at2"/>
<dbReference type="HOGENOM" id="CLU_841006_0_0_5"/>
<feature type="region of interest" description="Disordered" evidence="1">
    <location>
        <begin position="302"/>
        <end position="331"/>
    </location>
</feature>
<sequence length="331" mass="36159">MMAGKVVVSQFTGAFAKLNGSTDITATRADIIRSLLTVGYPSPKKAIRTVGPWRTRMLSAMAYGYLDRALRTTEYFRNLEQTEKAGVSFLFGQAFTHWFAQERMDIPFLLHVAGLASTTWGSSSAAVTPKTGASAPSPKSRPDFIGVKKAESHVFESKGRIRRPALSAVGKALGQVSALRSVNGTQPTTRCATFFVLKASGAEGRVIDPEGEASGVKVEFDEWEMVTKVYSFFLDGENVDLADATGEGYVGREVEPGIYFGIDEKVLRVVAGPGPASASERQQRMDEIFGILSHRAIDYRERRTEEVSPGPDGMLLIDRRQGGIRPRRKKA</sequence>
<organism evidence="2">
    <name type="scientific">Rhodopseudomonas palustris (strain BisA53)</name>
    <dbReference type="NCBI Taxonomy" id="316055"/>
    <lineage>
        <taxon>Bacteria</taxon>
        <taxon>Pseudomonadati</taxon>
        <taxon>Pseudomonadota</taxon>
        <taxon>Alphaproteobacteria</taxon>
        <taxon>Hyphomicrobiales</taxon>
        <taxon>Nitrobacteraceae</taxon>
        <taxon>Rhodopseudomonas</taxon>
    </lineage>
</organism>
<dbReference type="KEGG" id="rpe:RPE_1021"/>
<gene>
    <name evidence="2" type="ordered locus">RPE_1021</name>
</gene>
<proteinExistence type="predicted"/>
<name>Q07SV7_RHOP5</name>
<reference evidence="2" key="1">
    <citation type="submission" date="2006-09" db="EMBL/GenBank/DDBJ databases">
        <title>Complete sequence of Rhodopseudomonas palustris BisA53.</title>
        <authorList>
            <consortium name="US DOE Joint Genome Institute"/>
            <person name="Copeland A."/>
            <person name="Lucas S."/>
            <person name="Lapidus A."/>
            <person name="Barry K."/>
            <person name="Detter J.C."/>
            <person name="Glavina del Rio T."/>
            <person name="Hammon N."/>
            <person name="Israni S."/>
            <person name="Dalin E."/>
            <person name="Tice H."/>
            <person name="Pitluck S."/>
            <person name="Chain P."/>
            <person name="Malfatti S."/>
            <person name="Shin M."/>
            <person name="Vergez L."/>
            <person name="Schmutz J."/>
            <person name="Larimer F."/>
            <person name="Land M."/>
            <person name="Hauser L."/>
            <person name="Pelletier D.A."/>
            <person name="Kyrpides N."/>
            <person name="Kim E."/>
            <person name="Harwood C.S."/>
            <person name="Oda Y."/>
            <person name="Richardson P."/>
        </authorList>
    </citation>
    <scope>NUCLEOTIDE SEQUENCE [LARGE SCALE GENOMIC DNA]</scope>
    <source>
        <strain evidence="2">BisA53</strain>
    </source>
</reference>
<evidence type="ECO:0000313" key="2">
    <source>
        <dbReference type="EMBL" id="ABJ04977.1"/>
    </source>
</evidence>
<protein>
    <submittedName>
        <fullName evidence="2">Uncharacterized protein</fullName>
    </submittedName>
</protein>
<feature type="region of interest" description="Disordered" evidence="1">
    <location>
        <begin position="122"/>
        <end position="142"/>
    </location>
</feature>
<dbReference type="STRING" id="316055.RPE_1021"/>
<evidence type="ECO:0000256" key="1">
    <source>
        <dbReference type="SAM" id="MobiDB-lite"/>
    </source>
</evidence>
<dbReference type="EMBL" id="CP000463">
    <property type="protein sequence ID" value="ABJ04977.1"/>
    <property type="molecule type" value="Genomic_DNA"/>
</dbReference>
<accession>Q07SV7</accession>
<dbReference type="AlphaFoldDB" id="Q07SV7"/>